<gene>
    <name evidence="8" type="ORF">INT44_002964</name>
</gene>
<evidence type="ECO:0000313" key="8">
    <source>
        <dbReference type="EMBL" id="KAG2186738.1"/>
    </source>
</evidence>
<dbReference type="InterPro" id="IPR052250">
    <property type="entry name" value="PDI_TMX3"/>
</dbReference>
<dbReference type="GO" id="GO:0005783">
    <property type="term" value="C:endoplasmic reticulum"/>
    <property type="evidence" value="ECO:0007669"/>
    <property type="project" value="TreeGrafter"/>
</dbReference>
<dbReference type="EMBL" id="JAEPRA010000004">
    <property type="protein sequence ID" value="KAG2186738.1"/>
    <property type="molecule type" value="Genomic_DNA"/>
</dbReference>
<dbReference type="SUPFAM" id="SSF52833">
    <property type="entry name" value="Thioredoxin-like"/>
    <property type="match status" value="3"/>
</dbReference>
<feature type="compositionally biased region" description="Pro residues" evidence="5">
    <location>
        <begin position="237"/>
        <end position="249"/>
    </location>
</feature>
<evidence type="ECO:0000256" key="6">
    <source>
        <dbReference type="SAM" id="Phobius"/>
    </source>
</evidence>
<dbReference type="Pfam" id="PF00085">
    <property type="entry name" value="Thioredoxin"/>
    <property type="match status" value="2"/>
</dbReference>
<dbReference type="OrthoDB" id="427280at2759"/>
<sequence length="1029" mass="115608">MSLYYANAFWAAQESSFDNGDLFLPADTPTGTMTLTMVNKRKSTLVNRHKQQLQRLCNLQSTELQENRRDFCSQHKDRISHMYMHAHPRSEVGVFEEISGSEWLQHNQHKIFQSAKKEESSEDVENENGVNKDQLVAFDELVEQLNKEQHDMRMKQLKEYEDYRLFQMRELQMLNFEITARTNARSTSTPDTPQTSSIEPKAIPAASNVGLQKSPVKHALPGSIAPRSESNQSQVPRIPPPPISAPPPAKNYVHSDRRSIPPPPIPFRSNERTGSRDRNIERQNKYSRDQPISQRVSPRSDRGASPREYYSDDRKRDRSSSYNNDRERKRRDVRSDRPRSQRSPHRSPATSPRPRSHPKPVPVKIELPKARNDNLPPTVATSSTSRKEKAVAASNKNQFPSSVAVEIHNGKAAVVRRYLGGKLPKEYLGSPGDFDNAFYNARTPGNIGQALFYPFACHPTMKAFSLVATLLFITLQCRIAIAEVVDLTPESFAALASTGTCTLHPGVGTASDSVRLRIVSPVWTQLGDDYANLKESKNFHIAKIDCTVYGDLCNEHNVKGYPTVQLYVNGEFIEDYAGARDLDVVAAYIVKVADEHAPAVANLPRPKPIPVPANPDGKVIQLTPASYESKVVGSDKQWFIQMYTPWCRYCKDMSSAWTQLASSLKDKINVASINCEAGSALLFVVVDAKAFCMKHKITGYPTIQFVSGDQTSEYKGAREVDTMLQFTKKYNSELQEITGAQLTSIQQDDSVAFIHLYNEDSKASLELIAAVSKSFVQDVPFYITADPISIRHLGYEIGELPASIILKGKHKFVHASNNYANTLENRKAVQTWVQKEKFPIVNEIGLNNAEEILKSDHLVAFALFNGAKDLNSQKKEFKTMTEAWLDKGNKNSNIIFAWLDGVKWSDYVNKVFGIKKSDLPRIVIVDPKNARFYPKDVDGRMLTMNEPQNVLKSIVEAQNDVLEGVSTKPSAHLPIEQDRKSEYHSFVQSHQALSVLLFAIVLGIAYRVFISKRSASDLLPTSSTAKHHE</sequence>
<dbReference type="AlphaFoldDB" id="A0A8H7Q6E9"/>
<dbReference type="GO" id="GO:0016020">
    <property type="term" value="C:membrane"/>
    <property type="evidence" value="ECO:0007669"/>
    <property type="project" value="UniProtKB-SubCell"/>
</dbReference>
<organism evidence="8 9">
    <name type="scientific">Umbelopsis vinacea</name>
    <dbReference type="NCBI Taxonomy" id="44442"/>
    <lineage>
        <taxon>Eukaryota</taxon>
        <taxon>Fungi</taxon>
        <taxon>Fungi incertae sedis</taxon>
        <taxon>Mucoromycota</taxon>
        <taxon>Mucoromycotina</taxon>
        <taxon>Umbelopsidomycetes</taxon>
        <taxon>Umbelopsidales</taxon>
        <taxon>Umbelopsidaceae</taxon>
        <taxon>Umbelopsis</taxon>
    </lineage>
</organism>
<keyword evidence="3 6" id="KW-1133">Transmembrane helix</keyword>
<evidence type="ECO:0000256" key="4">
    <source>
        <dbReference type="ARBA" id="ARBA00023136"/>
    </source>
</evidence>
<comment type="subcellular location">
    <subcellularLocation>
        <location evidence="1">Membrane</location>
        <topology evidence="1">Single-pass membrane protein</topology>
    </subcellularLocation>
</comment>
<evidence type="ECO:0000259" key="7">
    <source>
        <dbReference type="PROSITE" id="PS51352"/>
    </source>
</evidence>
<feature type="region of interest" description="Disordered" evidence="5">
    <location>
        <begin position="217"/>
        <end position="387"/>
    </location>
</feature>
<dbReference type="PROSITE" id="PS51352">
    <property type="entry name" value="THIOREDOXIN_2"/>
    <property type="match status" value="1"/>
</dbReference>
<keyword evidence="2 6" id="KW-0812">Transmembrane</keyword>
<dbReference type="PANTHER" id="PTHR46426">
    <property type="entry name" value="PROTEIN DISULFIDE-ISOMERASE TMX3"/>
    <property type="match status" value="1"/>
</dbReference>
<dbReference type="CDD" id="cd02961">
    <property type="entry name" value="PDI_a_family"/>
    <property type="match status" value="1"/>
</dbReference>
<feature type="domain" description="Thioredoxin" evidence="7">
    <location>
        <begin position="599"/>
        <end position="732"/>
    </location>
</feature>
<proteinExistence type="predicted"/>
<dbReference type="PANTHER" id="PTHR46426:SF1">
    <property type="entry name" value="PROTEIN DISULFIDE-ISOMERASE TMX3"/>
    <property type="match status" value="1"/>
</dbReference>
<evidence type="ECO:0000256" key="3">
    <source>
        <dbReference type="ARBA" id="ARBA00022989"/>
    </source>
</evidence>
<protein>
    <recommendedName>
        <fullName evidence="7">Thioredoxin domain-containing protein</fullName>
    </recommendedName>
</protein>
<dbReference type="Pfam" id="PF13848">
    <property type="entry name" value="Thioredoxin_6"/>
    <property type="match status" value="1"/>
</dbReference>
<comment type="caution">
    <text evidence="8">The sequence shown here is derived from an EMBL/GenBank/DDBJ whole genome shotgun (WGS) entry which is preliminary data.</text>
</comment>
<dbReference type="Gene3D" id="3.40.30.10">
    <property type="entry name" value="Glutaredoxin"/>
    <property type="match status" value="3"/>
</dbReference>
<evidence type="ECO:0000256" key="5">
    <source>
        <dbReference type="SAM" id="MobiDB-lite"/>
    </source>
</evidence>
<dbReference type="InterPro" id="IPR013766">
    <property type="entry name" value="Thioredoxin_domain"/>
</dbReference>
<accession>A0A8H7Q6E9</accession>
<feature type="compositionally biased region" description="Basic and acidic residues" evidence="5">
    <location>
        <begin position="269"/>
        <end position="288"/>
    </location>
</feature>
<dbReference type="Proteomes" id="UP000612746">
    <property type="component" value="Unassembled WGS sequence"/>
</dbReference>
<feature type="compositionally biased region" description="Basic and acidic residues" evidence="5">
    <location>
        <begin position="298"/>
        <end position="327"/>
    </location>
</feature>
<evidence type="ECO:0000256" key="1">
    <source>
        <dbReference type="ARBA" id="ARBA00004167"/>
    </source>
</evidence>
<reference evidence="8" key="1">
    <citation type="submission" date="2020-12" db="EMBL/GenBank/DDBJ databases">
        <title>Metabolic potential, ecology and presence of endohyphal bacteria is reflected in genomic diversity of Mucoromycotina.</title>
        <authorList>
            <person name="Muszewska A."/>
            <person name="Okrasinska A."/>
            <person name="Steczkiewicz K."/>
            <person name="Drgas O."/>
            <person name="Orlowska M."/>
            <person name="Perlinska-Lenart U."/>
            <person name="Aleksandrzak-Piekarczyk T."/>
            <person name="Szatraj K."/>
            <person name="Zielenkiewicz U."/>
            <person name="Pilsyk S."/>
            <person name="Malc E."/>
            <person name="Mieczkowski P."/>
            <person name="Kruszewska J.S."/>
            <person name="Biernat P."/>
            <person name="Pawlowska J."/>
        </authorList>
    </citation>
    <scope>NUCLEOTIDE SEQUENCE</scope>
    <source>
        <strain evidence="8">WA0000051536</strain>
    </source>
</reference>
<dbReference type="InterPro" id="IPR036249">
    <property type="entry name" value="Thioredoxin-like_sf"/>
</dbReference>
<evidence type="ECO:0000313" key="9">
    <source>
        <dbReference type="Proteomes" id="UP000612746"/>
    </source>
</evidence>
<keyword evidence="4 6" id="KW-0472">Membrane</keyword>
<name>A0A8H7Q6E9_9FUNG</name>
<keyword evidence="9" id="KW-1185">Reference proteome</keyword>
<evidence type="ECO:0000256" key="2">
    <source>
        <dbReference type="ARBA" id="ARBA00022692"/>
    </source>
</evidence>
<feature type="transmembrane region" description="Helical" evidence="6">
    <location>
        <begin position="992"/>
        <end position="1010"/>
    </location>
</feature>